<gene>
    <name evidence="1" type="ORF">MEDL_21405</name>
</gene>
<evidence type="ECO:0000313" key="2">
    <source>
        <dbReference type="Proteomes" id="UP000683360"/>
    </source>
</evidence>
<dbReference type="GO" id="GO:0006623">
    <property type="term" value="P:protein targeting to vacuole"/>
    <property type="evidence" value="ECO:0007669"/>
    <property type="project" value="InterPro"/>
</dbReference>
<evidence type="ECO:0000313" key="1">
    <source>
        <dbReference type="EMBL" id="CAG2207100.1"/>
    </source>
</evidence>
<accession>A0A8S3RCN8</accession>
<dbReference type="OrthoDB" id="289913at2759"/>
<name>A0A8S3RCN8_MYTED</name>
<dbReference type="GO" id="GO:0005770">
    <property type="term" value="C:late endosome"/>
    <property type="evidence" value="ECO:0007669"/>
    <property type="project" value="TreeGrafter"/>
</dbReference>
<dbReference type="InterPro" id="IPR045111">
    <property type="entry name" value="Vps41/Vps8"/>
</dbReference>
<keyword evidence="2" id="KW-1185">Reference proteome</keyword>
<dbReference type="Proteomes" id="UP000683360">
    <property type="component" value="Unassembled WGS sequence"/>
</dbReference>
<proteinExistence type="predicted"/>
<protein>
    <submittedName>
        <fullName evidence="1">VPS8</fullName>
    </submittedName>
</protein>
<dbReference type="PANTHER" id="PTHR12616">
    <property type="entry name" value="VACUOLAR PROTEIN SORTING VPS41"/>
    <property type="match status" value="1"/>
</dbReference>
<organism evidence="1 2">
    <name type="scientific">Mytilus edulis</name>
    <name type="common">Blue mussel</name>
    <dbReference type="NCBI Taxonomy" id="6550"/>
    <lineage>
        <taxon>Eukaryota</taxon>
        <taxon>Metazoa</taxon>
        <taxon>Spiralia</taxon>
        <taxon>Lophotrochozoa</taxon>
        <taxon>Mollusca</taxon>
        <taxon>Bivalvia</taxon>
        <taxon>Autobranchia</taxon>
        <taxon>Pteriomorphia</taxon>
        <taxon>Mytilida</taxon>
        <taxon>Mytiloidea</taxon>
        <taxon>Mytilidae</taxon>
        <taxon>Mytilinae</taxon>
        <taxon>Mytilus</taxon>
    </lineage>
</organism>
<dbReference type="GO" id="GO:0034058">
    <property type="term" value="P:endosomal vesicle fusion"/>
    <property type="evidence" value="ECO:0007669"/>
    <property type="project" value="TreeGrafter"/>
</dbReference>
<dbReference type="AlphaFoldDB" id="A0A8S3RCN8"/>
<dbReference type="EMBL" id="CAJPWZ010001070">
    <property type="protein sequence ID" value="CAG2207100.1"/>
    <property type="molecule type" value="Genomic_DNA"/>
</dbReference>
<comment type="caution">
    <text evidence="1">The sequence shown here is derived from an EMBL/GenBank/DDBJ whole genome shotgun (WGS) entry which is preliminary data.</text>
</comment>
<dbReference type="Pfam" id="PF23410">
    <property type="entry name" value="Beta-prop_VPS8"/>
    <property type="match status" value="1"/>
</dbReference>
<dbReference type="GO" id="GO:0030897">
    <property type="term" value="C:HOPS complex"/>
    <property type="evidence" value="ECO:0007669"/>
    <property type="project" value="TreeGrafter"/>
</dbReference>
<sequence length="194" mass="20978">MDSGSSEKSSPTAPISFDIEFDDSEFQADLPQVENPTLESILKEQEDDESLLEEDDVSVPPRLRKSIHYKIHGSVLKPSKLKSISAQLLSAADRVDAGMPTAIVVSSLIAIGTSHGLVLVFDPKQVLKWCQGSTAVGLNPKQVLKWCLGSTAVGTQYGSLSCHVNCIYVSDPKQVLKWCLGSTAVDSVWICIMS</sequence>
<reference evidence="1" key="1">
    <citation type="submission" date="2021-03" db="EMBL/GenBank/DDBJ databases">
        <authorList>
            <person name="Bekaert M."/>
        </authorList>
    </citation>
    <scope>NUCLEOTIDE SEQUENCE</scope>
</reference>
<dbReference type="PANTHER" id="PTHR12616:SF8">
    <property type="entry name" value="VACUOLAR PROTEIN SORTING-ASSOCIATED PROTEIN 8 HOMOLOG"/>
    <property type="match status" value="1"/>
</dbReference>